<dbReference type="Proteomes" id="UP000800038">
    <property type="component" value="Unassembled WGS sequence"/>
</dbReference>
<keyword evidence="2" id="KW-1185">Reference proteome</keyword>
<evidence type="ECO:0000313" key="2">
    <source>
        <dbReference type="Proteomes" id="UP000800038"/>
    </source>
</evidence>
<evidence type="ECO:0000313" key="1">
    <source>
        <dbReference type="EMBL" id="KAF1941575.1"/>
    </source>
</evidence>
<reference evidence="1" key="1">
    <citation type="journal article" date="2020" name="Stud. Mycol.">
        <title>101 Dothideomycetes genomes: a test case for predicting lifestyles and emergence of pathogens.</title>
        <authorList>
            <person name="Haridas S."/>
            <person name="Albert R."/>
            <person name="Binder M."/>
            <person name="Bloem J."/>
            <person name="Labutti K."/>
            <person name="Salamov A."/>
            <person name="Andreopoulos B."/>
            <person name="Baker S."/>
            <person name="Barry K."/>
            <person name="Bills G."/>
            <person name="Bluhm B."/>
            <person name="Cannon C."/>
            <person name="Castanera R."/>
            <person name="Culley D."/>
            <person name="Daum C."/>
            <person name="Ezra D."/>
            <person name="Gonzalez J."/>
            <person name="Henrissat B."/>
            <person name="Kuo A."/>
            <person name="Liang C."/>
            <person name="Lipzen A."/>
            <person name="Lutzoni F."/>
            <person name="Magnuson J."/>
            <person name="Mondo S."/>
            <person name="Nolan M."/>
            <person name="Ohm R."/>
            <person name="Pangilinan J."/>
            <person name="Park H.-J."/>
            <person name="Ramirez L."/>
            <person name="Alfaro M."/>
            <person name="Sun H."/>
            <person name="Tritt A."/>
            <person name="Yoshinaga Y."/>
            <person name="Zwiers L.-H."/>
            <person name="Turgeon B."/>
            <person name="Goodwin S."/>
            <person name="Spatafora J."/>
            <person name="Crous P."/>
            <person name="Grigoriev I."/>
        </authorList>
    </citation>
    <scope>NUCLEOTIDE SEQUENCE</scope>
    <source>
        <strain evidence="1">CBS 161.51</strain>
    </source>
</reference>
<proteinExistence type="predicted"/>
<name>A0A6A5SLP4_9PLEO</name>
<sequence>MLMSTWRMVNTPGCHSSPLPLLSHVPRSERQTVHCWRKKVVLRAPWYINFPS</sequence>
<dbReference type="EMBL" id="ML976046">
    <property type="protein sequence ID" value="KAF1941575.1"/>
    <property type="molecule type" value="Genomic_DNA"/>
</dbReference>
<dbReference type="AlphaFoldDB" id="A0A6A5SLP4"/>
<organism evidence="1 2">
    <name type="scientific">Clathrospora elynae</name>
    <dbReference type="NCBI Taxonomy" id="706981"/>
    <lineage>
        <taxon>Eukaryota</taxon>
        <taxon>Fungi</taxon>
        <taxon>Dikarya</taxon>
        <taxon>Ascomycota</taxon>
        <taxon>Pezizomycotina</taxon>
        <taxon>Dothideomycetes</taxon>
        <taxon>Pleosporomycetidae</taxon>
        <taxon>Pleosporales</taxon>
        <taxon>Diademaceae</taxon>
        <taxon>Clathrospora</taxon>
    </lineage>
</organism>
<protein>
    <submittedName>
        <fullName evidence="1">Uncharacterized protein</fullName>
    </submittedName>
</protein>
<accession>A0A6A5SLP4</accession>
<gene>
    <name evidence="1" type="ORF">EJ02DRAFT_202066</name>
</gene>